<evidence type="ECO:0008006" key="4">
    <source>
        <dbReference type="Google" id="ProtNLM"/>
    </source>
</evidence>
<dbReference type="EMBL" id="CP017478">
    <property type="protein sequence ID" value="AOW19844.1"/>
    <property type="molecule type" value="Genomic_DNA"/>
</dbReference>
<dbReference type="STRING" id="1850246.LPB138_03710"/>
<name>A0A1D8P5L9_9FLAO</name>
<reference evidence="2 3" key="1">
    <citation type="submission" date="2016-10" db="EMBL/GenBank/DDBJ databases">
        <title>Lutibacter sp. LPB0138, isolated from marine gastropod.</title>
        <authorList>
            <person name="Kim E."/>
            <person name="Yi H."/>
        </authorList>
    </citation>
    <scope>NUCLEOTIDE SEQUENCE [LARGE SCALE GENOMIC DNA]</scope>
    <source>
        <strain evidence="2 3">LPB0138</strain>
    </source>
</reference>
<proteinExistence type="predicted"/>
<evidence type="ECO:0000313" key="3">
    <source>
        <dbReference type="Proteomes" id="UP000176050"/>
    </source>
</evidence>
<dbReference type="KEGG" id="lul:LPB138_03710"/>
<keyword evidence="1" id="KW-0732">Signal</keyword>
<dbReference type="PROSITE" id="PS51257">
    <property type="entry name" value="PROKAR_LIPOPROTEIN"/>
    <property type="match status" value="1"/>
</dbReference>
<dbReference type="OrthoDB" id="1201582at2"/>
<accession>A0A1D8P5L9</accession>
<dbReference type="AlphaFoldDB" id="A0A1D8P5L9"/>
<evidence type="ECO:0000313" key="2">
    <source>
        <dbReference type="EMBL" id="AOW19844.1"/>
    </source>
</evidence>
<sequence length="183" mass="21348">MKFKVSILLLFLITFTSCAKKTLLEQTINCSGSASINNSKVYKDIKKNFTIKIPKDWKTQFYYDNYQSDISSADTTKQLTKTFILNTSSKQGELILDRNFESTIKSKNKYEIINSQFENILNKPSYWYIAKGKKNNFEYQNLNLFIQTSVDTYLEIKTEVYGNENINERLCKAISIIKTIEFI</sequence>
<evidence type="ECO:0000256" key="1">
    <source>
        <dbReference type="SAM" id="SignalP"/>
    </source>
</evidence>
<organism evidence="2 3">
    <name type="scientific">Urechidicola croceus</name>
    <dbReference type="NCBI Taxonomy" id="1850246"/>
    <lineage>
        <taxon>Bacteria</taxon>
        <taxon>Pseudomonadati</taxon>
        <taxon>Bacteroidota</taxon>
        <taxon>Flavobacteriia</taxon>
        <taxon>Flavobacteriales</taxon>
        <taxon>Flavobacteriaceae</taxon>
        <taxon>Urechidicola</taxon>
    </lineage>
</organism>
<feature type="signal peptide" evidence="1">
    <location>
        <begin position="1"/>
        <end position="19"/>
    </location>
</feature>
<dbReference type="RefSeq" id="WP_070235983.1">
    <property type="nucleotide sequence ID" value="NZ_CP017478.1"/>
</dbReference>
<keyword evidence="3" id="KW-1185">Reference proteome</keyword>
<gene>
    <name evidence="2" type="ORF">LPB138_03710</name>
</gene>
<dbReference type="Proteomes" id="UP000176050">
    <property type="component" value="Chromosome"/>
</dbReference>
<feature type="chain" id="PRO_5009110786" description="PsbP C-terminal domain-containing protein" evidence="1">
    <location>
        <begin position="20"/>
        <end position="183"/>
    </location>
</feature>
<protein>
    <recommendedName>
        <fullName evidence="4">PsbP C-terminal domain-containing protein</fullName>
    </recommendedName>
</protein>